<evidence type="ECO:0000313" key="16">
    <source>
        <dbReference type="EMBL" id="MDO1447545.1"/>
    </source>
</evidence>
<dbReference type="Proteomes" id="UP001168528">
    <property type="component" value="Unassembled WGS sequence"/>
</dbReference>
<evidence type="ECO:0000256" key="4">
    <source>
        <dbReference type="ARBA" id="ARBA00022660"/>
    </source>
</evidence>
<dbReference type="PRINTS" id="PR01166">
    <property type="entry name" value="CYCOXIDASEII"/>
</dbReference>
<reference evidence="16" key="1">
    <citation type="submission" date="2023-07" db="EMBL/GenBank/DDBJ databases">
        <title>The genome sequence of Rhodocytophaga aerolata KACC 12507.</title>
        <authorList>
            <person name="Zhang X."/>
        </authorList>
    </citation>
    <scope>NUCLEOTIDE SEQUENCE</scope>
    <source>
        <strain evidence="16">KACC 12507</strain>
    </source>
</reference>
<dbReference type="Pfam" id="PF02790">
    <property type="entry name" value="COX2_TM"/>
    <property type="match status" value="1"/>
</dbReference>
<protein>
    <recommendedName>
        <fullName evidence="11">Cytochrome c oxidase subunit 2</fullName>
        <ecNumber evidence="11">7.1.1.9</ecNumber>
    </recommendedName>
</protein>
<dbReference type="PANTHER" id="PTHR22888:SF9">
    <property type="entry name" value="CYTOCHROME C OXIDASE SUBUNIT 2"/>
    <property type="match status" value="1"/>
</dbReference>
<keyword evidence="8 13" id="KW-1133">Transmembrane helix</keyword>
<dbReference type="PANTHER" id="PTHR22888">
    <property type="entry name" value="CYTOCHROME C OXIDASE, SUBUNIT II"/>
    <property type="match status" value="1"/>
</dbReference>
<comment type="caution">
    <text evidence="16">The sequence shown here is derived from an EMBL/GenBank/DDBJ whole genome shotgun (WGS) entry which is preliminary data.</text>
</comment>
<dbReference type="Gene3D" id="2.60.40.420">
    <property type="entry name" value="Cupredoxins - blue copper proteins"/>
    <property type="match status" value="1"/>
</dbReference>
<evidence type="ECO:0000313" key="17">
    <source>
        <dbReference type="Proteomes" id="UP001168528"/>
    </source>
</evidence>
<dbReference type="Gene3D" id="1.10.287.90">
    <property type="match status" value="1"/>
</dbReference>
<name>A0ABT8R614_9BACT</name>
<evidence type="ECO:0000256" key="9">
    <source>
        <dbReference type="ARBA" id="ARBA00023136"/>
    </source>
</evidence>
<keyword evidence="11" id="KW-0479">Metal-binding</keyword>
<keyword evidence="5 10" id="KW-0812">Transmembrane</keyword>
<dbReference type="Pfam" id="PF00116">
    <property type="entry name" value="COX2"/>
    <property type="match status" value="1"/>
</dbReference>
<gene>
    <name evidence="16" type="ORF">Q0590_14850</name>
</gene>
<evidence type="ECO:0000256" key="10">
    <source>
        <dbReference type="RuleBase" id="RU000456"/>
    </source>
</evidence>
<evidence type="ECO:0000256" key="12">
    <source>
        <dbReference type="SAM" id="MobiDB-lite"/>
    </source>
</evidence>
<comment type="catalytic activity">
    <reaction evidence="11">
        <text>4 Fe(II)-[cytochrome c] + O2 + 8 H(+)(in) = 4 Fe(III)-[cytochrome c] + 2 H2O + 4 H(+)(out)</text>
        <dbReference type="Rhea" id="RHEA:11436"/>
        <dbReference type="Rhea" id="RHEA-COMP:10350"/>
        <dbReference type="Rhea" id="RHEA-COMP:14399"/>
        <dbReference type="ChEBI" id="CHEBI:15377"/>
        <dbReference type="ChEBI" id="CHEBI:15378"/>
        <dbReference type="ChEBI" id="CHEBI:15379"/>
        <dbReference type="ChEBI" id="CHEBI:29033"/>
        <dbReference type="ChEBI" id="CHEBI:29034"/>
        <dbReference type="EC" id="7.1.1.9"/>
    </reaction>
</comment>
<dbReference type="PROSITE" id="PS50857">
    <property type="entry name" value="COX2_CUA"/>
    <property type="match status" value="1"/>
</dbReference>
<dbReference type="CDD" id="cd13919">
    <property type="entry name" value="CuRO_HCO_II_like_5"/>
    <property type="match status" value="1"/>
</dbReference>
<evidence type="ECO:0000256" key="7">
    <source>
        <dbReference type="ARBA" id="ARBA00022982"/>
    </source>
</evidence>
<dbReference type="RefSeq" id="WP_302038349.1">
    <property type="nucleotide sequence ID" value="NZ_JAUKPO010000007.1"/>
</dbReference>
<keyword evidence="6" id="KW-1278">Translocase</keyword>
<evidence type="ECO:0000256" key="8">
    <source>
        <dbReference type="ARBA" id="ARBA00022989"/>
    </source>
</evidence>
<feature type="transmembrane region" description="Helical" evidence="13">
    <location>
        <begin position="85"/>
        <end position="110"/>
    </location>
</feature>
<proteinExistence type="inferred from homology"/>
<evidence type="ECO:0000256" key="2">
    <source>
        <dbReference type="ARBA" id="ARBA00007866"/>
    </source>
</evidence>
<keyword evidence="17" id="KW-1185">Reference proteome</keyword>
<keyword evidence="4 10" id="KW-0679">Respiratory chain</keyword>
<evidence type="ECO:0000259" key="15">
    <source>
        <dbReference type="PROSITE" id="PS50999"/>
    </source>
</evidence>
<feature type="region of interest" description="Disordered" evidence="12">
    <location>
        <begin position="347"/>
        <end position="378"/>
    </location>
</feature>
<comment type="cofactor">
    <cofactor evidence="11">
        <name>Cu cation</name>
        <dbReference type="ChEBI" id="CHEBI:23378"/>
    </cofactor>
    <text evidence="11">Binds a copper A center.</text>
</comment>
<dbReference type="InterPro" id="IPR002429">
    <property type="entry name" value="CcO_II-like_C"/>
</dbReference>
<evidence type="ECO:0000256" key="5">
    <source>
        <dbReference type="ARBA" id="ARBA00022692"/>
    </source>
</evidence>
<evidence type="ECO:0000256" key="11">
    <source>
        <dbReference type="RuleBase" id="RU004024"/>
    </source>
</evidence>
<organism evidence="16 17">
    <name type="scientific">Rhodocytophaga aerolata</name>
    <dbReference type="NCBI Taxonomy" id="455078"/>
    <lineage>
        <taxon>Bacteria</taxon>
        <taxon>Pseudomonadati</taxon>
        <taxon>Bacteroidota</taxon>
        <taxon>Cytophagia</taxon>
        <taxon>Cytophagales</taxon>
        <taxon>Rhodocytophagaceae</taxon>
        <taxon>Rhodocytophaga</taxon>
    </lineage>
</organism>
<keyword evidence="11" id="KW-0186">Copper</keyword>
<evidence type="ECO:0000256" key="6">
    <source>
        <dbReference type="ARBA" id="ARBA00022967"/>
    </source>
</evidence>
<dbReference type="SUPFAM" id="SSF81464">
    <property type="entry name" value="Cytochrome c oxidase subunit II-like, transmembrane region"/>
    <property type="match status" value="1"/>
</dbReference>
<dbReference type="EC" id="7.1.1.9" evidence="11"/>
<feature type="transmembrane region" description="Helical" evidence="13">
    <location>
        <begin position="6"/>
        <end position="32"/>
    </location>
</feature>
<feature type="domain" description="Cytochrome oxidase subunit II copper A binding" evidence="14">
    <location>
        <begin position="161"/>
        <end position="316"/>
    </location>
</feature>
<accession>A0ABT8R614</accession>
<evidence type="ECO:0000256" key="1">
    <source>
        <dbReference type="ARBA" id="ARBA00004141"/>
    </source>
</evidence>
<feature type="domain" description="Cytochrome oxidase subunit II transmembrane region profile" evidence="15">
    <location>
        <begin position="63"/>
        <end position="159"/>
    </location>
</feature>
<comment type="subcellular location">
    <subcellularLocation>
        <location evidence="10">Cell membrane</location>
        <topology evidence="10">Multi-pass membrane protein</topology>
    </subcellularLocation>
    <subcellularLocation>
        <location evidence="1">Membrane</location>
        <topology evidence="1">Multi-pass membrane protein</topology>
    </subcellularLocation>
</comment>
<evidence type="ECO:0000256" key="3">
    <source>
        <dbReference type="ARBA" id="ARBA00022448"/>
    </source>
</evidence>
<keyword evidence="9 13" id="KW-0472">Membrane</keyword>
<sequence>MMNILLGIGAILIGVILFMIFRVGTLISVVRGSHHKRAGTSNKVNAALLLVFLVLGTIGAVWSSYSAADDFLPAPVSVHGEQIDTLFWVTMGILCAVFFATHVLLFYFPFKYQFKEGNRAAFYPDNNKLEVIWTIVPAIVLTLLVLSGWKVWRDITADAPQEAEVIEIVGQQFNWWVRYPGKVDKELGAYNFRMIDASNAVGIDLSDEKSFDDFMGPSGELRVPVGKPVLLKIRARDVLHSVYMPHFRLKMDAVPGMPTRFWFTPTKTTAQMRQETNNPDFNYELACTEVCGRGHFSMRLIVVVEEQADYVKWYNTQKPWLASTREDNLQKVPANLREKALQIIGAGDNPSAAVTPVQEPTTEAPVNPAVVKTSTSAQ</sequence>
<evidence type="ECO:0000259" key="14">
    <source>
        <dbReference type="PROSITE" id="PS50857"/>
    </source>
</evidence>
<feature type="transmembrane region" description="Helical" evidence="13">
    <location>
        <begin position="44"/>
        <end position="65"/>
    </location>
</feature>
<comment type="function">
    <text evidence="11">Subunits I and II form the functional core of the enzyme complex. Electrons originating in cytochrome c are transferred via heme a and Cu(A) to the binuclear center formed by heme a3 and Cu(B).</text>
</comment>
<dbReference type="InterPro" id="IPR045187">
    <property type="entry name" value="CcO_II"/>
</dbReference>
<comment type="similarity">
    <text evidence="2 10">Belongs to the cytochrome c oxidase subunit 2 family.</text>
</comment>
<keyword evidence="7 10" id="KW-0249">Electron transport</keyword>
<keyword evidence="3 10" id="KW-0813">Transport</keyword>
<feature type="transmembrane region" description="Helical" evidence="13">
    <location>
        <begin position="131"/>
        <end position="152"/>
    </location>
</feature>
<dbReference type="InterPro" id="IPR036257">
    <property type="entry name" value="Cyt_c_oxidase_su2_TM_sf"/>
</dbReference>
<evidence type="ECO:0000256" key="13">
    <source>
        <dbReference type="SAM" id="Phobius"/>
    </source>
</evidence>
<dbReference type="EMBL" id="JAUKPO010000007">
    <property type="protein sequence ID" value="MDO1447545.1"/>
    <property type="molecule type" value="Genomic_DNA"/>
</dbReference>
<dbReference type="InterPro" id="IPR011759">
    <property type="entry name" value="Cyt_c_oxidase_su2_TM_dom"/>
</dbReference>
<dbReference type="InterPro" id="IPR008972">
    <property type="entry name" value="Cupredoxin"/>
</dbReference>
<dbReference type="SUPFAM" id="SSF49503">
    <property type="entry name" value="Cupredoxins"/>
    <property type="match status" value="1"/>
</dbReference>
<dbReference type="PROSITE" id="PS50999">
    <property type="entry name" value="COX2_TM"/>
    <property type="match status" value="1"/>
</dbReference>